<organism evidence="1 2">
    <name type="scientific">Edwardsiella phage MSW-3</name>
    <dbReference type="NCBI Taxonomy" id="1264700"/>
    <lineage>
        <taxon>Viruses</taxon>
        <taxon>Duplodnaviria</taxon>
        <taxon>Heunggongvirae</taxon>
        <taxon>Uroviricota</taxon>
        <taxon>Caudoviricetes</taxon>
        <taxon>Yokohamavirus</taxon>
        <taxon>Yokohamavirus MSW3</taxon>
    </lineage>
</organism>
<dbReference type="GeneID" id="14515987"/>
<dbReference type="Proteomes" id="UP000010365">
    <property type="component" value="Segment"/>
</dbReference>
<sequence length="70" mass="8110">MTPLQRLMLDLIFEEHVNKLVAMPDWEFCVVMMEGLGDVCCGCTHKGVLFTEQEIVAAYFKRWPDAEPLY</sequence>
<dbReference type="EMBL" id="AB767244">
    <property type="protein sequence ID" value="BAM68878.1"/>
    <property type="molecule type" value="Genomic_DNA"/>
</dbReference>
<protein>
    <submittedName>
        <fullName evidence="1">Uncharacterized protein</fullName>
    </submittedName>
</protein>
<dbReference type="KEGG" id="vg:14515987"/>
<keyword evidence="2" id="KW-1185">Reference proteome</keyword>
<dbReference type="RefSeq" id="YP_007348970.1">
    <property type="nucleotide sequence ID" value="NC_020082.1"/>
</dbReference>
<proteinExistence type="predicted"/>
<evidence type="ECO:0000313" key="1">
    <source>
        <dbReference type="EMBL" id="BAM68878.1"/>
    </source>
</evidence>
<accession>L0MXG3</accession>
<dbReference type="OrthoDB" id="28037at10239"/>
<name>L0MXG3_9CAUD</name>
<reference evidence="1 2" key="1">
    <citation type="journal article" date="2013" name="Genome Announc.">
        <title>Complete Genome Sequence of a Novel Myovirus Which Infects Atypical Strains of Edwardsiella tarda.</title>
        <authorList>
            <person name="Yasuike M."/>
            <person name="Sugaya E."/>
            <person name="Nakamura Y."/>
            <person name="Shigenobu Y."/>
            <person name="Kawato Y."/>
            <person name="Kai W."/>
            <person name="Nagai S."/>
            <person name="Fujiwara A."/>
            <person name="Sano M."/>
            <person name="Kobayashi T."/>
            <person name="Nakai T."/>
        </authorList>
    </citation>
    <scope>NUCLEOTIDE SEQUENCE [LARGE SCALE GENOMIC DNA]</scope>
</reference>
<evidence type="ECO:0000313" key="2">
    <source>
        <dbReference type="Proteomes" id="UP000010365"/>
    </source>
</evidence>